<evidence type="ECO:0000256" key="3">
    <source>
        <dbReference type="ARBA" id="ARBA00022670"/>
    </source>
</evidence>
<dbReference type="Pfam" id="PF00450">
    <property type="entry name" value="Peptidase_S10"/>
    <property type="match status" value="1"/>
</dbReference>
<keyword evidence="6" id="KW-0732">Signal</keyword>
<keyword evidence="2" id="KW-0121">Carboxypeptidase</keyword>
<sequence>MVSSIVYLVFVLGLLHGSVAQQFPPPVSYDTVLQSPINSNVTISYKSPEPGTCTTVFPTQKQYSGYVHLPPFTLAPYQQNYSINTFFWFFEARKSPETAPLTIWLNGGPGSSSMTGLFREMGPCEVIQLQDGTYGTEPMTWGWDRSSNLLFIDQPTQTGFSFDDAVNGSLNLIDGSHGDPQTVPTGLPTWAVLNGTFASGHKSSTQNTSIIAASASWHFLQSFLAVFPQYNPGVRQNSTTTEPTGIHLFTQSYGGQYGPAFAQHFEDQNAKRARGDVSYNNTLEINLVSLGIINGLVDSLIQVPFWPRFAFNNTHGIQAIDQTAQLNALSDFRASGFCKDMILNCRTMMEKSDPKGEGDEGPTNAACMRARDECAKILSASIGSSNRSPYDIRIVEPNPIPSHAMSEYLNQADVLASIGAKVNFTDSSSEVYAAFRDTNSKPAGDEVRGTQLAALASLLQSGVRVAFIYGDADLLCNWFGGEAISLELARLHSAYSTTFPAAGYADIVVNNSYVGGQVRQYGNLSFSRIYDAGHALPAYQPETAFTVFTRIIEGNDIGLGENVDLSSFGTKGPANSQFANKKFEGQPKTTCWVRAINETCTKDERADLKNGIVKNGIWYANVQDYKPPVSSVLAGKPGSLPTNLPTAVDAGPATSATVALTGVYTATGTPKPKSGASRMQPFAISVVSLLVGVL</sequence>
<comment type="caution">
    <text evidence="7">The sequence shown here is derived from an EMBL/GenBank/DDBJ whole genome shotgun (WGS) entry which is preliminary data.</text>
</comment>
<evidence type="ECO:0000313" key="8">
    <source>
        <dbReference type="Proteomes" id="UP000481861"/>
    </source>
</evidence>
<dbReference type="InterPro" id="IPR029058">
    <property type="entry name" value="AB_hydrolase_fold"/>
</dbReference>
<feature type="signal peptide" evidence="6">
    <location>
        <begin position="1"/>
        <end position="20"/>
    </location>
</feature>
<dbReference type="GO" id="GO:0004185">
    <property type="term" value="F:serine-type carboxypeptidase activity"/>
    <property type="evidence" value="ECO:0007669"/>
    <property type="project" value="InterPro"/>
</dbReference>
<name>A0A7C8M686_9PLEO</name>
<dbReference type="EMBL" id="JAADJZ010000025">
    <property type="protein sequence ID" value="KAF2866923.1"/>
    <property type="molecule type" value="Genomic_DNA"/>
</dbReference>
<evidence type="ECO:0000313" key="7">
    <source>
        <dbReference type="EMBL" id="KAF2866923.1"/>
    </source>
</evidence>
<dbReference type="PANTHER" id="PTHR11802:SF404">
    <property type="entry name" value="CARBOXYPEPTIDASE"/>
    <property type="match status" value="1"/>
</dbReference>
<dbReference type="InterPro" id="IPR001563">
    <property type="entry name" value="Peptidase_S10"/>
</dbReference>
<dbReference type="Proteomes" id="UP000481861">
    <property type="component" value="Unassembled WGS sequence"/>
</dbReference>
<evidence type="ECO:0000256" key="2">
    <source>
        <dbReference type="ARBA" id="ARBA00022645"/>
    </source>
</evidence>
<feature type="chain" id="PRO_5028964193" evidence="6">
    <location>
        <begin position="21"/>
        <end position="694"/>
    </location>
</feature>
<evidence type="ECO:0000256" key="1">
    <source>
        <dbReference type="ARBA" id="ARBA00009431"/>
    </source>
</evidence>
<accession>A0A7C8M686</accession>
<reference evidence="7 8" key="1">
    <citation type="submission" date="2020-01" db="EMBL/GenBank/DDBJ databases">
        <authorList>
            <consortium name="DOE Joint Genome Institute"/>
            <person name="Haridas S."/>
            <person name="Albert R."/>
            <person name="Binder M."/>
            <person name="Bloem J."/>
            <person name="Labutti K."/>
            <person name="Salamov A."/>
            <person name="Andreopoulos B."/>
            <person name="Baker S.E."/>
            <person name="Barry K."/>
            <person name="Bills G."/>
            <person name="Bluhm B.H."/>
            <person name="Cannon C."/>
            <person name="Castanera R."/>
            <person name="Culley D.E."/>
            <person name="Daum C."/>
            <person name="Ezra D."/>
            <person name="Gonzalez J.B."/>
            <person name="Henrissat B."/>
            <person name="Kuo A."/>
            <person name="Liang C."/>
            <person name="Lipzen A."/>
            <person name="Lutzoni F."/>
            <person name="Magnuson J."/>
            <person name="Mondo S."/>
            <person name="Nolan M."/>
            <person name="Ohm R."/>
            <person name="Pangilinan J."/>
            <person name="Park H.-J.H."/>
            <person name="Ramirez L."/>
            <person name="Alfaro M."/>
            <person name="Sun H."/>
            <person name="Tritt A."/>
            <person name="Yoshinaga Y."/>
            <person name="Zwiers L.-H.L."/>
            <person name="Turgeon B.G."/>
            <person name="Goodwin S.B."/>
            <person name="Spatafora J.W."/>
            <person name="Crous P.W."/>
            <person name="Grigoriev I.V."/>
        </authorList>
    </citation>
    <scope>NUCLEOTIDE SEQUENCE [LARGE SCALE GENOMIC DNA]</scope>
    <source>
        <strain evidence="7 8">CBS 611.86</strain>
    </source>
</reference>
<organism evidence="7 8">
    <name type="scientific">Massariosphaeria phaeospora</name>
    <dbReference type="NCBI Taxonomy" id="100035"/>
    <lineage>
        <taxon>Eukaryota</taxon>
        <taxon>Fungi</taxon>
        <taxon>Dikarya</taxon>
        <taxon>Ascomycota</taxon>
        <taxon>Pezizomycotina</taxon>
        <taxon>Dothideomycetes</taxon>
        <taxon>Pleosporomycetidae</taxon>
        <taxon>Pleosporales</taxon>
        <taxon>Pleosporales incertae sedis</taxon>
        <taxon>Massariosphaeria</taxon>
    </lineage>
</organism>
<dbReference type="GO" id="GO:0006508">
    <property type="term" value="P:proteolysis"/>
    <property type="evidence" value="ECO:0007669"/>
    <property type="project" value="UniProtKB-KW"/>
</dbReference>
<keyword evidence="5" id="KW-0325">Glycoprotein</keyword>
<dbReference type="SUPFAM" id="SSF53474">
    <property type="entry name" value="alpha/beta-Hydrolases"/>
    <property type="match status" value="1"/>
</dbReference>
<dbReference type="Gene3D" id="3.40.50.1820">
    <property type="entry name" value="alpha/beta hydrolase"/>
    <property type="match status" value="1"/>
</dbReference>
<dbReference type="GO" id="GO:0000324">
    <property type="term" value="C:fungal-type vacuole"/>
    <property type="evidence" value="ECO:0007669"/>
    <property type="project" value="TreeGrafter"/>
</dbReference>
<keyword evidence="3" id="KW-0645">Protease</keyword>
<keyword evidence="4 7" id="KW-0378">Hydrolase</keyword>
<evidence type="ECO:0000256" key="4">
    <source>
        <dbReference type="ARBA" id="ARBA00022801"/>
    </source>
</evidence>
<evidence type="ECO:0000256" key="6">
    <source>
        <dbReference type="SAM" id="SignalP"/>
    </source>
</evidence>
<protein>
    <submittedName>
        <fullName evidence="7">Alpha/Beta hydrolase protein</fullName>
    </submittedName>
</protein>
<dbReference type="PANTHER" id="PTHR11802">
    <property type="entry name" value="SERINE PROTEASE FAMILY S10 SERINE CARBOXYPEPTIDASE"/>
    <property type="match status" value="1"/>
</dbReference>
<comment type="similarity">
    <text evidence="1">Belongs to the peptidase S10 family.</text>
</comment>
<keyword evidence="8" id="KW-1185">Reference proteome</keyword>
<dbReference type="OrthoDB" id="443318at2759"/>
<gene>
    <name evidence="7" type="ORF">BDV95DRAFT_598450</name>
</gene>
<dbReference type="PRINTS" id="PR00724">
    <property type="entry name" value="CRBOXYPTASEC"/>
</dbReference>
<dbReference type="AlphaFoldDB" id="A0A7C8M686"/>
<evidence type="ECO:0000256" key="5">
    <source>
        <dbReference type="ARBA" id="ARBA00023180"/>
    </source>
</evidence>
<proteinExistence type="inferred from homology"/>